<dbReference type="EMBL" id="VDLU01000002">
    <property type="protein sequence ID" value="TNJ28088.1"/>
    <property type="molecule type" value="Genomic_DNA"/>
</dbReference>
<dbReference type="AlphaFoldDB" id="A0A4Z1SX34"/>
<organism evidence="1 2">
    <name type="scientific">Giardia muris</name>
    <dbReference type="NCBI Taxonomy" id="5742"/>
    <lineage>
        <taxon>Eukaryota</taxon>
        <taxon>Metamonada</taxon>
        <taxon>Diplomonadida</taxon>
        <taxon>Hexamitidae</taxon>
        <taxon>Giardiinae</taxon>
        <taxon>Giardia</taxon>
    </lineage>
</organism>
<sequence length="843" mass="94848">MRLSLANRHPIWLDAFTPCAALGQLGQVLRTTEGMIPSVQRVFVQDIEVQGVYPEGRPMTPTRCFTIKPFKERATVHNMIISKDLIQEASILRNVSLGRIPASRFEAFDISTLCARTESFQVYVESAYLLIVRALKVPGCDVQLRFPHHICQVQLHADILIIQTVYAIYAYSVQFGDKTTRLQRLISKLPDSLSSLPSLTSISVEGVEGRGLFLQLLMQRVSQTRGFCRVTMAENIAPSKAITRRFFFCITHWSGAVELLTVVDDVLAYAQALARLEVDVEPIYQPLVFVNNLIQLERPTPFFSLTRTKAFEAMTPRALPAFNPSTMSLIIAFGDRLHSFRFDVRLRPLELISTYLHQLQRGRALSQTPLDLKVEYIKPPFIHFGTHYSATVSSYWKGYLLIADSVHLTIFAKDNIIEPLVQISHGMQPACPPIDIIISPLTELSKGTVPCLIADGDSCKYKDMVIEEAYLVVLRSLVEAITLVFESSGIILALPYLIAQVRRTTLDLGELFDTRRGKGMIGFHTNNGDLHPTTEPSSVDYLIGIEMDTPIPCTLLGSVMATMIDFPDMPVATPIERFDKPISRKVLINYYSGYQERSLWTLTPVYKEALNALSKEPLEVLCTAPQVDILCHTDSNEINDLEESVSISLLDSQSDEALDDDDDEKVSKLSIQMFKKTKRLVKLSNYITEQYQVDLLKPNKGLRQAFQTFQKPYITLAQYFSTIPYLAPEWLPISFLHTLRHQNPRALHSFRADTSWPSRQEWLVQLQCIITPTEVFLQNLTSEAKKLASNPTKTLLAGYVRSTDVKPISAAKGSESSESTESSGLADELNMDKLLLLLDNDLT</sequence>
<reference evidence="1 2" key="1">
    <citation type="submission" date="2019-05" db="EMBL/GenBank/DDBJ databases">
        <title>The compact genome of Giardia muris reveals important steps in the evolution of intestinal protozoan parasites.</title>
        <authorList>
            <person name="Xu F."/>
            <person name="Jimenez-Gonzalez A."/>
            <person name="Einarsson E."/>
            <person name="Astvaldsson A."/>
            <person name="Peirasmaki D."/>
            <person name="Eckmann L."/>
            <person name="Andersson J.O."/>
            <person name="Svard S.G."/>
            <person name="Jerlstrom-Hultqvist J."/>
        </authorList>
    </citation>
    <scope>NUCLEOTIDE SEQUENCE [LARGE SCALE GENOMIC DNA]</scope>
    <source>
        <strain evidence="1 2">Roberts-Thomson</strain>
    </source>
</reference>
<dbReference type="Proteomes" id="UP000315496">
    <property type="component" value="Chromosome 2"/>
</dbReference>
<protein>
    <submittedName>
        <fullName evidence="1">Uncharacterized protein</fullName>
    </submittedName>
</protein>
<evidence type="ECO:0000313" key="1">
    <source>
        <dbReference type="EMBL" id="TNJ28088.1"/>
    </source>
</evidence>
<evidence type="ECO:0000313" key="2">
    <source>
        <dbReference type="Proteomes" id="UP000315496"/>
    </source>
</evidence>
<dbReference type="VEuPathDB" id="GiardiaDB:GMRT_15152"/>
<proteinExistence type="predicted"/>
<keyword evidence="2" id="KW-1185">Reference proteome</keyword>
<accession>A0A4Z1SX34</accession>
<gene>
    <name evidence="1" type="ORF">GMRT_15152</name>
</gene>
<comment type="caution">
    <text evidence="1">The sequence shown here is derived from an EMBL/GenBank/DDBJ whole genome shotgun (WGS) entry which is preliminary data.</text>
</comment>
<name>A0A4Z1SX34_GIAMU</name>